<evidence type="ECO:0000313" key="2">
    <source>
        <dbReference type="Proteomes" id="UP000532121"/>
    </source>
</evidence>
<organism evidence="1 2">
    <name type="scientific">Streptococcus ratti</name>
    <dbReference type="NCBI Taxonomy" id="1341"/>
    <lineage>
        <taxon>Bacteria</taxon>
        <taxon>Bacillati</taxon>
        <taxon>Bacillota</taxon>
        <taxon>Bacilli</taxon>
        <taxon>Lactobacillales</taxon>
        <taxon>Streptococcaceae</taxon>
        <taxon>Streptococcus</taxon>
    </lineage>
</organism>
<name>A0A7X9LCK2_STRRT</name>
<gene>
    <name evidence="1" type="ORF">HHO37_03400</name>
</gene>
<dbReference type="AlphaFoldDB" id="A0A7X9LCK2"/>
<sequence>MTYSRKLTKGLLALTLAGAIGISTGSAISHTLLHQDTTVHANSYRTWEYRTIRRGAGYIRQRRSVIKGYYRNVGWVYSSVGPWQTY</sequence>
<dbReference type="RefSeq" id="WP_193523190.1">
    <property type="nucleotide sequence ID" value="NZ_JABASA010000005.1"/>
</dbReference>
<proteinExistence type="predicted"/>
<accession>A0A7X9LCK2</accession>
<comment type="caution">
    <text evidence="1">The sequence shown here is derived from an EMBL/GenBank/DDBJ whole genome shotgun (WGS) entry which is preliminary data.</text>
</comment>
<dbReference type="Proteomes" id="UP000532121">
    <property type="component" value="Unassembled WGS sequence"/>
</dbReference>
<reference evidence="1 2" key="1">
    <citation type="submission" date="2020-04" db="EMBL/GenBank/DDBJ databases">
        <title>MicrobeNet Type strains.</title>
        <authorList>
            <person name="Nicholson A.C."/>
        </authorList>
    </citation>
    <scope>NUCLEOTIDE SEQUENCE [LARGE SCALE GENOMIC DNA]</scope>
    <source>
        <strain evidence="1 2">DSM 22768</strain>
    </source>
</reference>
<dbReference type="EMBL" id="JABASA010000005">
    <property type="protein sequence ID" value="NMD48741.1"/>
    <property type="molecule type" value="Genomic_DNA"/>
</dbReference>
<evidence type="ECO:0000313" key="1">
    <source>
        <dbReference type="EMBL" id="NMD48741.1"/>
    </source>
</evidence>
<protein>
    <submittedName>
        <fullName evidence="1">Uncharacterized protein</fullName>
    </submittedName>
</protein>